<keyword evidence="1" id="KW-0472">Membrane</keyword>
<keyword evidence="1" id="KW-1133">Transmembrane helix</keyword>
<evidence type="ECO:0000313" key="2">
    <source>
        <dbReference type="EMBL" id="NOU98641.1"/>
    </source>
</evidence>
<feature type="transmembrane region" description="Helical" evidence="1">
    <location>
        <begin position="162"/>
        <end position="180"/>
    </location>
</feature>
<comment type="caution">
    <text evidence="2">The sequence shown here is derived from an EMBL/GenBank/DDBJ whole genome shotgun (WGS) entry which is preliminary data.</text>
</comment>
<feature type="transmembrane region" description="Helical" evidence="1">
    <location>
        <begin position="117"/>
        <end position="142"/>
    </location>
</feature>
<evidence type="ECO:0000313" key="3">
    <source>
        <dbReference type="Proteomes" id="UP000618579"/>
    </source>
</evidence>
<sequence>MNSNLIGYCLIIFEFTINNLAKVNQAIYYSMIGDIQNAINVIDLRFFYMYIGVYIFTMFDSYRRAVDLNNTYVLSYRKTETTKVTSMSTFNVNAFTKVSPSVSLFWEMMMPGLGSLYLNRVFSFFFSIITWSVTIALSRFYVGLFYSFTGDFSVAKEVIDPQWFLFIPSIYGGYLYYAYWEAVKYNKQYKLSQAQFLVSEYQSKSFETPFLLERKADEMYIVASFEHSASVEIALTELEQNGVKKSDILALPLQVRNKKTKVFDNAHYSDGVSFIDLATILGCIFMLLGGIYGFLLKLGPVIWALIGLVAGGVLGFVIKLIAIKKMPTIDLFGRIKSTEVFLMVRCSEESDELIKDIFWKNKALGVNNYNENTPKINI</sequence>
<gene>
    <name evidence="2" type="ORF">GC097_01185</name>
</gene>
<keyword evidence="1" id="KW-0812">Transmembrane</keyword>
<evidence type="ECO:0000256" key="1">
    <source>
        <dbReference type="SAM" id="Phobius"/>
    </source>
</evidence>
<proteinExistence type="predicted"/>
<reference evidence="2 3" key="1">
    <citation type="submission" date="2019-10" db="EMBL/GenBank/DDBJ databases">
        <title>Description of Paenibacillus pedi sp. nov.</title>
        <authorList>
            <person name="Carlier A."/>
            <person name="Qi S."/>
        </authorList>
    </citation>
    <scope>NUCLEOTIDE SEQUENCE [LARGE SCALE GENOMIC DNA]</scope>
    <source>
        <strain evidence="2 3">LMG 31457</strain>
    </source>
</reference>
<keyword evidence="3" id="KW-1185">Reference proteome</keyword>
<dbReference type="Proteomes" id="UP000618579">
    <property type="component" value="Unassembled WGS sequence"/>
</dbReference>
<dbReference type="RefSeq" id="WP_171681522.1">
    <property type="nucleotide sequence ID" value="NZ_WHNZ01000007.1"/>
</dbReference>
<name>A0ABX1ZIH7_9BACL</name>
<organism evidence="2 3">
    <name type="scientific">Paenibacillus planticolens</name>
    <dbReference type="NCBI Taxonomy" id="2654976"/>
    <lineage>
        <taxon>Bacteria</taxon>
        <taxon>Bacillati</taxon>
        <taxon>Bacillota</taxon>
        <taxon>Bacilli</taxon>
        <taxon>Bacillales</taxon>
        <taxon>Paenibacillaceae</taxon>
        <taxon>Paenibacillus</taxon>
    </lineage>
</organism>
<protein>
    <submittedName>
        <fullName evidence="2">Uncharacterized protein</fullName>
    </submittedName>
</protein>
<feature type="transmembrane region" description="Helical" evidence="1">
    <location>
        <begin position="274"/>
        <end position="295"/>
    </location>
</feature>
<dbReference type="EMBL" id="WHNZ01000007">
    <property type="protein sequence ID" value="NOU98641.1"/>
    <property type="molecule type" value="Genomic_DNA"/>
</dbReference>
<accession>A0ABX1ZIH7</accession>
<feature type="transmembrane region" description="Helical" evidence="1">
    <location>
        <begin position="301"/>
        <end position="322"/>
    </location>
</feature>